<dbReference type="Proteomes" id="UP001230504">
    <property type="component" value="Unassembled WGS sequence"/>
</dbReference>
<keyword evidence="3 5" id="KW-1133">Transmembrane helix</keyword>
<protein>
    <submittedName>
        <fullName evidence="7">Integral membrane protein</fullName>
    </submittedName>
</protein>
<keyword evidence="2 5" id="KW-0812">Transmembrane</keyword>
<evidence type="ECO:0000256" key="5">
    <source>
        <dbReference type="SAM" id="Phobius"/>
    </source>
</evidence>
<comment type="caution">
    <text evidence="7">The sequence shown here is derived from an EMBL/GenBank/DDBJ whole genome shotgun (WGS) entry which is preliminary data.</text>
</comment>
<organism evidence="7 8">
    <name type="scientific">Colletotrichum navitas</name>
    <dbReference type="NCBI Taxonomy" id="681940"/>
    <lineage>
        <taxon>Eukaryota</taxon>
        <taxon>Fungi</taxon>
        <taxon>Dikarya</taxon>
        <taxon>Ascomycota</taxon>
        <taxon>Pezizomycotina</taxon>
        <taxon>Sordariomycetes</taxon>
        <taxon>Hypocreomycetidae</taxon>
        <taxon>Glomerellales</taxon>
        <taxon>Glomerellaceae</taxon>
        <taxon>Colletotrichum</taxon>
        <taxon>Colletotrichum graminicola species complex</taxon>
    </lineage>
</organism>
<evidence type="ECO:0000256" key="4">
    <source>
        <dbReference type="ARBA" id="ARBA00023136"/>
    </source>
</evidence>
<evidence type="ECO:0000256" key="3">
    <source>
        <dbReference type="ARBA" id="ARBA00022989"/>
    </source>
</evidence>
<sequence>MKGDDNTLSPLPPDMRHGLEAVVAFSGLSFVTSSTLLVYLIGRLALWLSRTCPKRLQSSTQTDDVVRLPQELSTRYHAHTSEKQRRVPSQFLVLLLNVLLADTIQACAFLLSIIWLVEDGIAGNSPRCRVQGWLISTGNFASTAFVAAIAVHTYLTLVRGIRIPYKIFYGVVIFLWLFVLLASQRRRRRGFYVRDGAWCWINTKYAILRVTLHYIWMVLLITMGTISYVAVFVHFHRKDKAVAVVEEAFVDAAPGLTGSPHILRRKDQETDVKTRVVFLMYPLVFLLCTAPLALGQVMQHGGVKLPTAYLAWAGVMISSNGWLDVLVFSFTRGRILFVAPVGEQNVRLDTFELTPMGRQYGYRVWIHSGPPEDSQTPGRVGIFASEGRHDRCESQKSLRGRDVCDPEGIQLETVTRVFVEEPDRKIDSMASETVGKLFQQSVDSCK</sequence>
<feature type="transmembrane region" description="Helical" evidence="5">
    <location>
        <begin position="21"/>
        <end position="46"/>
    </location>
</feature>
<evidence type="ECO:0000256" key="1">
    <source>
        <dbReference type="ARBA" id="ARBA00004141"/>
    </source>
</evidence>
<evidence type="ECO:0000259" key="6">
    <source>
        <dbReference type="PROSITE" id="PS50262"/>
    </source>
</evidence>
<dbReference type="RefSeq" id="XP_060407511.1">
    <property type="nucleotide sequence ID" value="XM_060561742.1"/>
</dbReference>
<dbReference type="SUPFAM" id="SSF81321">
    <property type="entry name" value="Family A G protein-coupled receptor-like"/>
    <property type="match status" value="1"/>
</dbReference>
<feature type="transmembrane region" description="Helical" evidence="5">
    <location>
        <begin position="167"/>
        <end position="184"/>
    </location>
</feature>
<feature type="transmembrane region" description="Helical" evidence="5">
    <location>
        <begin position="309"/>
        <end position="330"/>
    </location>
</feature>
<feature type="transmembrane region" description="Helical" evidence="5">
    <location>
        <begin position="214"/>
        <end position="233"/>
    </location>
</feature>
<evidence type="ECO:0000256" key="2">
    <source>
        <dbReference type="ARBA" id="ARBA00022692"/>
    </source>
</evidence>
<feature type="transmembrane region" description="Helical" evidence="5">
    <location>
        <begin position="132"/>
        <end position="155"/>
    </location>
</feature>
<accession>A0AAD8PL32</accession>
<dbReference type="GO" id="GO:0007189">
    <property type="term" value="P:adenylate cyclase-activating G protein-coupled receptor signaling pathway"/>
    <property type="evidence" value="ECO:0007669"/>
    <property type="project" value="TreeGrafter"/>
</dbReference>
<dbReference type="Gene3D" id="1.20.1070.10">
    <property type="entry name" value="Rhodopsin 7-helix transmembrane proteins"/>
    <property type="match status" value="1"/>
</dbReference>
<proteinExistence type="predicted"/>
<evidence type="ECO:0000313" key="8">
    <source>
        <dbReference type="Proteomes" id="UP001230504"/>
    </source>
</evidence>
<keyword evidence="8" id="KW-1185">Reference proteome</keyword>
<dbReference type="PANTHER" id="PTHR23112:SF37">
    <property type="entry name" value="G PROTEIN-COUPLED RECEPTOR GPR1"/>
    <property type="match status" value="1"/>
</dbReference>
<reference evidence="7" key="1">
    <citation type="submission" date="2021-06" db="EMBL/GenBank/DDBJ databases">
        <title>Comparative genomics, transcriptomics and evolutionary studies reveal genomic signatures of adaptation to plant cell wall in hemibiotrophic fungi.</title>
        <authorList>
            <consortium name="DOE Joint Genome Institute"/>
            <person name="Baroncelli R."/>
            <person name="Diaz J.F."/>
            <person name="Benocci T."/>
            <person name="Peng M."/>
            <person name="Battaglia E."/>
            <person name="Haridas S."/>
            <person name="Andreopoulos W."/>
            <person name="Labutti K."/>
            <person name="Pangilinan J."/>
            <person name="Floch G.L."/>
            <person name="Makela M.R."/>
            <person name="Henrissat B."/>
            <person name="Grigoriev I.V."/>
            <person name="Crouch J.A."/>
            <person name="De Vries R.P."/>
            <person name="Sukno S.A."/>
            <person name="Thon M.R."/>
        </authorList>
    </citation>
    <scope>NUCLEOTIDE SEQUENCE</scope>
    <source>
        <strain evidence="7">CBS 125086</strain>
    </source>
</reference>
<dbReference type="GO" id="GO:0005886">
    <property type="term" value="C:plasma membrane"/>
    <property type="evidence" value="ECO:0007669"/>
    <property type="project" value="TreeGrafter"/>
</dbReference>
<keyword evidence="4 5" id="KW-0472">Membrane</keyword>
<dbReference type="InterPro" id="IPR017452">
    <property type="entry name" value="GPCR_Rhodpsn_7TM"/>
</dbReference>
<feature type="transmembrane region" description="Helical" evidence="5">
    <location>
        <begin position="276"/>
        <end position="297"/>
    </location>
</feature>
<evidence type="ECO:0000313" key="7">
    <source>
        <dbReference type="EMBL" id="KAK1566336.1"/>
    </source>
</evidence>
<dbReference type="AlphaFoldDB" id="A0AAD8PL32"/>
<name>A0AAD8PL32_9PEZI</name>
<dbReference type="PROSITE" id="PS50262">
    <property type="entry name" value="G_PROTEIN_RECEP_F1_2"/>
    <property type="match status" value="1"/>
</dbReference>
<dbReference type="EMBL" id="JAHLJV010000145">
    <property type="protein sequence ID" value="KAK1566336.1"/>
    <property type="molecule type" value="Genomic_DNA"/>
</dbReference>
<dbReference type="PANTHER" id="PTHR23112">
    <property type="entry name" value="G PROTEIN-COUPLED RECEPTOR 157-RELATED"/>
    <property type="match status" value="1"/>
</dbReference>
<feature type="transmembrane region" description="Helical" evidence="5">
    <location>
        <begin position="91"/>
        <end position="117"/>
    </location>
</feature>
<comment type="subcellular location">
    <subcellularLocation>
        <location evidence="1">Membrane</location>
        <topology evidence="1">Multi-pass membrane protein</topology>
    </subcellularLocation>
</comment>
<dbReference type="GeneID" id="85445982"/>
<feature type="domain" description="G-protein coupled receptors family 1 profile" evidence="6">
    <location>
        <begin position="73"/>
        <end position="328"/>
    </location>
</feature>
<gene>
    <name evidence="7" type="ORF">LY79DRAFT_594994</name>
</gene>
<dbReference type="GO" id="GO:0004930">
    <property type="term" value="F:G protein-coupled receptor activity"/>
    <property type="evidence" value="ECO:0007669"/>
    <property type="project" value="TreeGrafter"/>
</dbReference>